<proteinExistence type="predicted"/>
<evidence type="ECO:0000313" key="2">
    <source>
        <dbReference type="EMBL" id="VGO15043.1"/>
    </source>
</evidence>
<evidence type="ECO:0000313" key="3">
    <source>
        <dbReference type="Proteomes" id="UP000366872"/>
    </source>
</evidence>
<dbReference type="InterPro" id="IPR027417">
    <property type="entry name" value="P-loop_NTPase"/>
</dbReference>
<protein>
    <recommendedName>
        <fullName evidence="1">Helicase HerA central domain-containing protein</fullName>
    </recommendedName>
</protein>
<dbReference type="PANTHER" id="PTHR30121:SF6">
    <property type="entry name" value="SLR6007 PROTEIN"/>
    <property type="match status" value="1"/>
</dbReference>
<dbReference type="SUPFAM" id="SSF52540">
    <property type="entry name" value="P-loop containing nucleoside triphosphate hydrolases"/>
    <property type="match status" value="1"/>
</dbReference>
<sequence length="646" mass="73165">MKWVEEDPRDQTVIRDLRETLLEEIKLQRLDPDPFRKTAPRDEVYLGGAIRLGVMPHHGFMYGIDIISLIRHLLVMGQTGGGKTTVIKNLLLQILQVADAPRIMILERKQEFTELLAKYPEFNVLDVNHLSFNPLLPPEGIKTEVWIGVFTECMINYLDILEASSGFLMDHALRLIDIRKKEGTYPNLNDLLSFIKATKYSPMSKNGQQQQTVINRLTNLLHSLPGMFNTSRHIGISELLNDHCLILLHDVPHIGIQNFLISLLMAQMFLHRKVTAGLQGGLKNLIVIDEASSLFRRQDELKGHPSFISDVVRTARGYGIGLIAASQLSTDLSHSLLANTNTRMMVGGFGRSRDTDEFLRLRSCTPDLRDYVIRHPVIGKAFIADNRWPHIVECNMDNPALSPRLTPDELNQRIQDSFFRMATFAPPVPAEGPKQPVSPKPTPEPETVSLEIRTLNSMYEHHFVKLSERAKQLKVPSSTLKKKIDELQSNGLILIHKVHGRSGAPRDLYELTESGCRMISLPPKKMKGKGSYLHCFYQKCTANWFKSKGYHVDIEGTALGKNIDLIARKQPSGECVAVEIELNSSANPSHVVENLKKAANTDFIDRILCLVPKEPERRVVEKLVTKAGLRKRKPIEIERLWKYMES</sequence>
<reference evidence="2 3" key="1">
    <citation type="submission" date="2019-04" db="EMBL/GenBank/DDBJ databases">
        <authorList>
            <person name="Van Vliet M D."/>
        </authorList>
    </citation>
    <scope>NUCLEOTIDE SEQUENCE [LARGE SCALE GENOMIC DNA]</scope>
    <source>
        <strain evidence="2 3">F1</strain>
    </source>
</reference>
<dbReference type="EMBL" id="CAAHFG010000002">
    <property type="protein sequence ID" value="VGO15043.1"/>
    <property type="molecule type" value="Genomic_DNA"/>
</dbReference>
<dbReference type="Gene3D" id="3.40.50.300">
    <property type="entry name" value="P-loop containing nucleotide triphosphate hydrolases"/>
    <property type="match status" value="2"/>
</dbReference>
<gene>
    <name evidence="2" type="ORF">PDESU_03623</name>
</gene>
<evidence type="ECO:0000259" key="1">
    <source>
        <dbReference type="Pfam" id="PF01935"/>
    </source>
</evidence>
<dbReference type="InterPro" id="IPR036388">
    <property type="entry name" value="WH-like_DNA-bd_sf"/>
</dbReference>
<dbReference type="Pfam" id="PF01935">
    <property type="entry name" value="DUF87"/>
    <property type="match status" value="1"/>
</dbReference>
<name>A0A6C2U583_PONDE</name>
<dbReference type="Gene3D" id="1.10.10.10">
    <property type="entry name" value="Winged helix-like DNA-binding domain superfamily/Winged helix DNA-binding domain"/>
    <property type="match status" value="1"/>
</dbReference>
<keyword evidence="3" id="KW-1185">Reference proteome</keyword>
<organism evidence="2 3">
    <name type="scientific">Pontiella desulfatans</name>
    <dbReference type="NCBI Taxonomy" id="2750659"/>
    <lineage>
        <taxon>Bacteria</taxon>
        <taxon>Pseudomonadati</taxon>
        <taxon>Kiritimatiellota</taxon>
        <taxon>Kiritimatiellia</taxon>
        <taxon>Kiritimatiellales</taxon>
        <taxon>Pontiellaceae</taxon>
        <taxon>Pontiella</taxon>
    </lineage>
</organism>
<accession>A0A6C2U583</accession>
<dbReference type="PANTHER" id="PTHR30121">
    <property type="entry name" value="UNCHARACTERIZED PROTEIN YJGR-RELATED"/>
    <property type="match status" value="1"/>
</dbReference>
<dbReference type="InterPro" id="IPR051162">
    <property type="entry name" value="T4SS_component"/>
</dbReference>
<dbReference type="AlphaFoldDB" id="A0A6C2U583"/>
<dbReference type="InterPro" id="IPR002789">
    <property type="entry name" value="HerA_central"/>
</dbReference>
<feature type="domain" description="Helicase HerA central" evidence="1">
    <location>
        <begin position="62"/>
        <end position="134"/>
    </location>
</feature>
<dbReference type="Proteomes" id="UP000366872">
    <property type="component" value="Unassembled WGS sequence"/>
</dbReference>